<proteinExistence type="predicted"/>
<gene>
    <name evidence="1" type="ORF">EZE20_18460</name>
</gene>
<dbReference type="Proteomes" id="UP000295706">
    <property type="component" value="Unassembled WGS sequence"/>
</dbReference>
<dbReference type="AlphaFoldDB" id="A0A4V2X946"/>
<accession>A0A4V2X946</accession>
<dbReference type="CDD" id="cd02980">
    <property type="entry name" value="TRX_Fd_family"/>
    <property type="match status" value="1"/>
</dbReference>
<dbReference type="SUPFAM" id="SSF52833">
    <property type="entry name" value="Thioredoxin-like"/>
    <property type="match status" value="1"/>
</dbReference>
<evidence type="ECO:0000313" key="2">
    <source>
        <dbReference type="Proteomes" id="UP000295706"/>
    </source>
</evidence>
<reference evidence="1 2" key="1">
    <citation type="submission" date="2019-02" db="EMBL/GenBank/DDBJ databases">
        <title>Arundinibacter roseus gen. nov., sp. nov., a new member of the family Cytophagaceae.</title>
        <authorList>
            <person name="Szuroczki S."/>
            <person name="Khayer B."/>
            <person name="Sproer C."/>
            <person name="Toumi M."/>
            <person name="Szabo A."/>
            <person name="Felfoldi T."/>
            <person name="Schumann P."/>
            <person name="Toth E."/>
        </authorList>
    </citation>
    <scope>NUCLEOTIDE SEQUENCE [LARGE SCALE GENOMIC DNA]</scope>
    <source>
        <strain evidence="1 2">DMA-k-7a</strain>
    </source>
</reference>
<comment type="caution">
    <text evidence="1">The sequence shown here is derived from an EMBL/GenBank/DDBJ whole genome shotgun (WGS) entry which is preliminary data.</text>
</comment>
<dbReference type="RefSeq" id="WP_132120431.1">
    <property type="nucleotide sequence ID" value="NZ_SMJU01000012.1"/>
</dbReference>
<dbReference type="Gene3D" id="3.40.30.10">
    <property type="entry name" value="Glutaredoxin"/>
    <property type="match status" value="1"/>
</dbReference>
<evidence type="ECO:0000313" key="1">
    <source>
        <dbReference type="EMBL" id="TDB62365.1"/>
    </source>
</evidence>
<dbReference type="EMBL" id="SMJU01000012">
    <property type="protein sequence ID" value="TDB62365.1"/>
    <property type="molecule type" value="Genomic_DNA"/>
</dbReference>
<protein>
    <submittedName>
        <fullName evidence="1">(2Fe-2S) ferredoxin domain-containing protein</fullName>
    </submittedName>
</protein>
<dbReference type="OrthoDB" id="9800692at2"/>
<keyword evidence="2" id="KW-1185">Reference proteome</keyword>
<organism evidence="1 2">
    <name type="scientific">Arundinibacter roseus</name>
    <dbReference type="NCBI Taxonomy" id="2070510"/>
    <lineage>
        <taxon>Bacteria</taxon>
        <taxon>Pseudomonadati</taxon>
        <taxon>Bacteroidota</taxon>
        <taxon>Cytophagia</taxon>
        <taxon>Cytophagales</taxon>
        <taxon>Spirosomataceae</taxon>
        <taxon>Arundinibacter</taxon>
    </lineage>
</organism>
<dbReference type="InterPro" id="IPR036249">
    <property type="entry name" value="Thioredoxin-like_sf"/>
</dbReference>
<sequence>MGKLTFPEKTIFVCDGKKCGRHSDVRKWLKEEIKQNDLKNEVELVRIECTDRCKHAPILCFQPANRWFAEVSERDVKKLFEEFIMD</sequence>
<name>A0A4V2X946_9BACT</name>